<dbReference type="RefSeq" id="WP_275278625.1">
    <property type="nucleotide sequence ID" value="NZ_CP119108.1"/>
</dbReference>
<feature type="region of interest" description="Disordered" evidence="2">
    <location>
        <begin position="25"/>
        <end position="70"/>
    </location>
</feature>
<dbReference type="Proteomes" id="UP001214553">
    <property type="component" value="Chromosome"/>
</dbReference>
<evidence type="ECO:0000256" key="3">
    <source>
        <dbReference type="SAM" id="SignalP"/>
    </source>
</evidence>
<organism evidence="4 5">
    <name type="scientific">Microbacterium horticulturae</name>
    <dbReference type="NCBI Taxonomy" id="3028316"/>
    <lineage>
        <taxon>Bacteria</taxon>
        <taxon>Bacillati</taxon>
        <taxon>Actinomycetota</taxon>
        <taxon>Actinomycetes</taxon>
        <taxon>Micrococcales</taxon>
        <taxon>Microbacteriaceae</taxon>
        <taxon>Microbacterium</taxon>
    </lineage>
</organism>
<feature type="chain" id="PRO_5045466072" description="DUF4352 domain-containing protein" evidence="3">
    <location>
        <begin position="25"/>
        <end position="201"/>
    </location>
</feature>
<name>A0ABY8C2M0_9MICO</name>
<dbReference type="InterPro" id="IPR029050">
    <property type="entry name" value="Immunoprotect_excell_Ig-like"/>
</dbReference>
<feature type="compositionally biased region" description="Acidic residues" evidence="2">
    <location>
        <begin position="46"/>
        <end position="55"/>
    </location>
</feature>
<evidence type="ECO:0008006" key="6">
    <source>
        <dbReference type="Google" id="ProtNLM"/>
    </source>
</evidence>
<keyword evidence="1 3" id="KW-0732">Signal</keyword>
<evidence type="ECO:0000256" key="1">
    <source>
        <dbReference type="ARBA" id="ARBA00022729"/>
    </source>
</evidence>
<sequence>MKRHLIAGLALVAALATTGCSAVAAASASPSTEPDVVYPDGYGPDDASEADEPTDPVETTPDVGTLDNPYPQGEAAVISQDDEDYYSVAFTLADADADKEVAAANQFNDKAPSGFHYVVVEATFTGLSSEAVDPAVEMWDWQIADQDGNLYQSASIVTDTTELDDAPELHKGQKYTGVEVYAVPDATEALYMSALGSYVAL</sequence>
<accession>A0ABY8C2M0</accession>
<keyword evidence="5" id="KW-1185">Reference proteome</keyword>
<evidence type="ECO:0000313" key="4">
    <source>
        <dbReference type="EMBL" id="WEG09301.1"/>
    </source>
</evidence>
<gene>
    <name evidence="4" type="ORF">PU630_01690</name>
</gene>
<evidence type="ECO:0000256" key="2">
    <source>
        <dbReference type="SAM" id="MobiDB-lite"/>
    </source>
</evidence>
<dbReference type="Gene3D" id="2.60.40.1240">
    <property type="match status" value="1"/>
</dbReference>
<proteinExistence type="predicted"/>
<dbReference type="PROSITE" id="PS51257">
    <property type="entry name" value="PROKAR_LIPOPROTEIN"/>
    <property type="match status" value="1"/>
</dbReference>
<feature type="signal peptide" evidence="3">
    <location>
        <begin position="1"/>
        <end position="24"/>
    </location>
</feature>
<protein>
    <recommendedName>
        <fullName evidence="6">DUF4352 domain-containing protein</fullName>
    </recommendedName>
</protein>
<dbReference type="EMBL" id="CP119108">
    <property type="protein sequence ID" value="WEG09301.1"/>
    <property type="molecule type" value="Genomic_DNA"/>
</dbReference>
<reference evidence="4 5" key="1">
    <citation type="submission" date="2023-03" db="EMBL/GenBank/DDBJ databases">
        <title>Genome sequence of Microbacterium sp. KACC 23027.</title>
        <authorList>
            <person name="Kim S."/>
            <person name="Heo J."/>
            <person name="Kwon S.-W."/>
        </authorList>
    </citation>
    <scope>NUCLEOTIDE SEQUENCE [LARGE SCALE GENOMIC DNA]</scope>
    <source>
        <strain evidence="4 5">KACC 23027</strain>
    </source>
</reference>
<evidence type="ECO:0000313" key="5">
    <source>
        <dbReference type="Proteomes" id="UP001214553"/>
    </source>
</evidence>